<dbReference type="CDD" id="cd02588">
    <property type="entry name" value="HAD_L2-DEX"/>
    <property type="match status" value="1"/>
</dbReference>
<evidence type="ECO:0000313" key="2">
    <source>
        <dbReference type="EMBL" id="MBI3129323.1"/>
    </source>
</evidence>
<comment type="caution">
    <text evidence="2">The sequence shown here is derived from an EMBL/GenBank/DDBJ whole genome shotgun (WGS) entry which is preliminary data.</text>
</comment>
<name>A0A932I260_UNCTE</name>
<dbReference type="GO" id="GO:0019120">
    <property type="term" value="F:hydrolase activity, acting on acid halide bonds, in C-halide compounds"/>
    <property type="evidence" value="ECO:0007669"/>
    <property type="project" value="InterPro"/>
</dbReference>
<evidence type="ECO:0000256" key="1">
    <source>
        <dbReference type="ARBA" id="ARBA00022801"/>
    </source>
</evidence>
<dbReference type="Pfam" id="PF00702">
    <property type="entry name" value="Hydrolase"/>
    <property type="match status" value="1"/>
</dbReference>
<dbReference type="InterPro" id="IPR051540">
    <property type="entry name" value="S-2-haloacid_dehalogenase"/>
</dbReference>
<gene>
    <name evidence="2" type="ORF">HYZ11_17070</name>
</gene>
<dbReference type="Proteomes" id="UP000782312">
    <property type="component" value="Unassembled WGS sequence"/>
</dbReference>
<reference evidence="2" key="1">
    <citation type="submission" date="2020-07" db="EMBL/GenBank/DDBJ databases">
        <title>Huge and variable diversity of episymbiotic CPR bacteria and DPANN archaea in groundwater ecosystems.</title>
        <authorList>
            <person name="He C.Y."/>
            <person name="Keren R."/>
            <person name="Whittaker M."/>
            <person name="Farag I.F."/>
            <person name="Doudna J."/>
            <person name="Cate J.H.D."/>
            <person name="Banfield J.F."/>
        </authorList>
    </citation>
    <scope>NUCLEOTIDE SEQUENCE</scope>
    <source>
        <strain evidence="2">NC_groundwater_763_Ag_S-0.2um_68_21</strain>
    </source>
</reference>
<dbReference type="InterPro" id="IPR036412">
    <property type="entry name" value="HAD-like_sf"/>
</dbReference>
<protein>
    <submittedName>
        <fullName evidence="2">Haloacid dehalogenase type II</fullName>
    </submittedName>
</protein>
<sequence>MGLLGVKAIAFDVFGTVVDWRSSLIREGEAMGRAKGISADWAAFAGAWQAGKDPAIERIRLGAAPWSTLDAIHRARLDLLLGQFGISGLEEEEKDQFNRAWHRLAPWPDSVPGLQRLKRHYAVTTLSNGNFSALVNMARHAGLPWDCVIAVDLFGCYKPAPEVYLGAADLLGLAPGEVMLAAAHNYDLRAAHANGLRTGYIRRPLEFGPGQKTDLEPDQTWDVMAESIEELAEKMGA</sequence>
<proteinExistence type="predicted"/>
<dbReference type="PANTHER" id="PTHR43316">
    <property type="entry name" value="HYDROLASE, HALOACID DELAHOGENASE-RELATED"/>
    <property type="match status" value="1"/>
</dbReference>
<dbReference type="AlphaFoldDB" id="A0A932I260"/>
<dbReference type="EMBL" id="JACPUR010000040">
    <property type="protein sequence ID" value="MBI3129323.1"/>
    <property type="molecule type" value="Genomic_DNA"/>
</dbReference>
<dbReference type="Gene3D" id="1.10.150.750">
    <property type="match status" value="1"/>
</dbReference>
<dbReference type="InterPro" id="IPR023214">
    <property type="entry name" value="HAD_sf"/>
</dbReference>
<dbReference type="InterPro" id="IPR006439">
    <property type="entry name" value="HAD-SF_hydro_IA"/>
</dbReference>
<dbReference type="InterPro" id="IPR006328">
    <property type="entry name" value="2-HAD"/>
</dbReference>
<dbReference type="PANTHER" id="PTHR43316:SF3">
    <property type="entry name" value="HALOACID DEHALOGENASE, TYPE II (AFU_ORTHOLOGUE AFUA_2G07750)-RELATED"/>
    <property type="match status" value="1"/>
</dbReference>
<dbReference type="Gene3D" id="3.40.50.1000">
    <property type="entry name" value="HAD superfamily/HAD-like"/>
    <property type="match status" value="1"/>
</dbReference>
<dbReference type="NCBIfam" id="TIGR01428">
    <property type="entry name" value="HAD_type_II"/>
    <property type="match status" value="1"/>
</dbReference>
<evidence type="ECO:0000313" key="3">
    <source>
        <dbReference type="Proteomes" id="UP000782312"/>
    </source>
</evidence>
<dbReference type="NCBIfam" id="TIGR01493">
    <property type="entry name" value="HAD-SF-IA-v2"/>
    <property type="match status" value="1"/>
</dbReference>
<dbReference type="PRINTS" id="PR00413">
    <property type="entry name" value="HADHALOGNASE"/>
</dbReference>
<dbReference type="SUPFAM" id="SSF56784">
    <property type="entry name" value="HAD-like"/>
    <property type="match status" value="1"/>
</dbReference>
<keyword evidence="1" id="KW-0378">Hydrolase</keyword>
<organism evidence="2 3">
    <name type="scientific">Tectimicrobiota bacterium</name>
    <dbReference type="NCBI Taxonomy" id="2528274"/>
    <lineage>
        <taxon>Bacteria</taxon>
        <taxon>Pseudomonadati</taxon>
        <taxon>Nitrospinota/Tectimicrobiota group</taxon>
        <taxon>Candidatus Tectimicrobiota</taxon>
    </lineage>
</organism>
<accession>A0A932I260</accession>